<dbReference type="PANTHER" id="PTHR47947">
    <property type="entry name" value="CYTOCHROME P450 82C3-RELATED"/>
    <property type="match status" value="1"/>
</dbReference>
<dbReference type="GO" id="GO:0016020">
    <property type="term" value="C:membrane"/>
    <property type="evidence" value="ECO:0007669"/>
    <property type="project" value="UniProtKB-SubCell"/>
</dbReference>
<keyword evidence="7 11" id="KW-0560">Oxidoreductase</keyword>
<evidence type="ECO:0000256" key="11">
    <source>
        <dbReference type="RuleBase" id="RU000461"/>
    </source>
</evidence>
<evidence type="ECO:0000256" key="5">
    <source>
        <dbReference type="ARBA" id="ARBA00022723"/>
    </source>
</evidence>
<keyword evidence="14" id="KW-1185">Reference proteome</keyword>
<dbReference type="InterPro" id="IPR002401">
    <property type="entry name" value="Cyt_P450_E_grp-I"/>
</dbReference>
<comment type="cofactor">
    <cofactor evidence="1 10">
        <name>heme</name>
        <dbReference type="ChEBI" id="CHEBI:30413"/>
    </cofactor>
</comment>
<feature type="binding site" description="axial binding residue" evidence="10">
    <location>
        <position position="478"/>
    </location>
    <ligand>
        <name>heme</name>
        <dbReference type="ChEBI" id="CHEBI:30413"/>
    </ligand>
    <ligandPart>
        <name>Fe</name>
        <dbReference type="ChEBI" id="CHEBI:18248"/>
    </ligandPart>
</feature>
<dbReference type="Gene3D" id="1.10.630.10">
    <property type="entry name" value="Cytochrome P450"/>
    <property type="match status" value="1"/>
</dbReference>
<evidence type="ECO:0000256" key="7">
    <source>
        <dbReference type="ARBA" id="ARBA00023002"/>
    </source>
</evidence>
<evidence type="ECO:0000256" key="4">
    <source>
        <dbReference type="ARBA" id="ARBA00022692"/>
    </source>
</evidence>
<dbReference type="PROSITE" id="PS00086">
    <property type="entry name" value="CYTOCHROME_P450"/>
    <property type="match status" value="1"/>
</dbReference>
<dbReference type="SUPFAM" id="SSF48264">
    <property type="entry name" value="Cytochrome P450"/>
    <property type="match status" value="1"/>
</dbReference>
<proteinExistence type="inferred from homology"/>
<dbReference type="EMBL" id="JBBNAE010000005">
    <property type="protein sequence ID" value="KAK9123114.1"/>
    <property type="molecule type" value="Genomic_DNA"/>
</dbReference>
<comment type="similarity">
    <text evidence="11">Belongs to the cytochrome P450 family.</text>
</comment>
<dbReference type="InterPro" id="IPR017972">
    <property type="entry name" value="Cyt_P450_CS"/>
</dbReference>
<evidence type="ECO:0000256" key="1">
    <source>
        <dbReference type="ARBA" id="ARBA00001971"/>
    </source>
</evidence>
<sequence length="539" mass="60944">MEFQLPLQVIAVALVTFLLYQLLWALRKKNSKNFAENYSSTKALIKPKYAPEPPGAWPIIGHLPLLVSAKQPHRAFAALAEKHGPAFLLRMGMSPMLIVSSRDVAKECYTAKDHVFATRPITTAGKLMAYDHSVMGFSPFGTYWREIRKIATVELFSARRIGMLKPVRQSEVSLWMKGLHEKWVQNGKGLVPVELKSQLEELTFNLLMQMVAGKRYYGSNVAKADEKMAGLFRHAVQQFNYHLGNSEMYDALPFMAWLDFKGDAKAMKNTQKDLDYIMQTWLDEHRVKADQMRGDAIHNTRDFLDVLVMMEKTGQFSSAIKDIDTTIKALALTQIVAGVDSMANTMVWVLALLLKNPEMLAKAQDELDNSVGKDRLVEEFDIPNLKYLQALLKETLRMYPVGPLLVPHEAIEDCHVAGYFVPRGTGLFINAWTIQRDPNIWADPDRFNPERFLTTHVEMDVKGQSYELLPFGSGRRSCPGVGLALQVMHLTLARILQAFELKKNPDVDVNLEECPGILLAMMHPLQVLAAPRLPSELYE</sequence>
<comment type="caution">
    <text evidence="13">The sequence shown here is derived from an EMBL/GenBank/DDBJ whole genome shotgun (WGS) entry which is preliminary data.</text>
</comment>
<evidence type="ECO:0000313" key="13">
    <source>
        <dbReference type="EMBL" id="KAK9123114.1"/>
    </source>
</evidence>
<feature type="transmembrane region" description="Helical" evidence="12">
    <location>
        <begin position="6"/>
        <end position="26"/>
    </location>
</feature>
<name>A0AAP0NYI3_9MAGN</name>
<evidence type="ECO:0000313" key="14">
    <source>
        <dbReference type="Proteomes" id="UP001417504"/>
    </source>
</evidence>
<keyword evidence="5 10" id="KW-0479">Metal-binding</keyword>
<dbReference type="GO" id="GO:0016705">
    <property type="term" value="F:oxidoreductase activity, acting on paired donors, with incorporation or reduction of molecular oxygen"/>
    <property type="evidence" value="ECO:0007669"/>
    <property type="project" value="InterPro"/>
</dbReference>
<keyword evidence="11" id="KW-0503">Monooxygenase</keyword>
<organism evidence="13 14">
    <name type="scientific">Stephania japonica</name>
    <dbReference type="NCBI Taxonomy" id="461633"/>
    <lineage>
        <taxon>Eukaryota</taxon>
        <taxon>Viridiplantae</taxon>
        <taxon>Streptophyta</taxon>
        <taxon>Embryophyta</taxon>
        <taxon>Tracheophyta</taxon>
        <taxon>Spermatophyta</taxon>
        <taxon>Magnoliopsida</taxon>
        <taxon>Ranunculales</taxon>
        <taxon>Menispermaceae</taxon>
        <taxon>Menispermoideae</taxon>
        <taxon>Cissampelideae</taxon>
        <taxon>Stephania</taxon>
    </lineage>
</organism>
<gene>
    <name evidence="13" type="ORF">Sjap_012716</name>
</gene>
<keyword evidence="3 10" id="KW-0349">Heme</keyword>
<protein>
    <recommendedName>
        <fullName evidence="15">Cytochrome P450</fullName>
    </recommendedName>
</protein>
<evidence type="ECO:0000256" key="8">
    <source>
        <dbReference type="ARBA" id="ARBA00023004"/>
    </source>
</evidence>
<dbReference type="FunFam" id="1.10.630.10:FF:000026">
    <property type="entry name" value="Cytochrome P450 82C4"/>
    <property type="match status" value="1"/>
</dbReference>
<dbReference type="GO" id="GO:0020037">
    <property type="term" value="F:heme binding"/>
    <property type="evidence" value="ECO:0007669"/>
    <property type="project" value="InterPro"/>
</dbReference>
<evidence type="ECO:0008006" key="15">
    <source>
        <dbReference type="Google" id="ProtNLM"/>
    </source>
</evidence>
<dbReference type="GO" id="GO:0005506">
    <property type="term" value="F:iron ion binding"/>
    <property type="evidence" value="ECO:0007669"/>
    <property type="project" value="InterPro"/>
</dbReference>
<dbReference type="PRINTS" id="PR00463">
    <property type="entry name" value="EP450I"/>
</dbReference>
<keyword evidence="6 12" id="KW-1133">Transmembrane helix</keyword>
<keyword evidence="8 10" id="KW-0408">Iron</keyword>
<evidence type="ECO:0000256" key="12">
    <source>
        <dbReference type="SAM" id="Phobius"/>
    </source>
</evidence>
<dbReference type="InterPro" id="IPR001128">
    <property type="entry name" value="Cyt_P450"/>
</dbReference>
<dbReference type="AlphaFoldDB" id="A0AAP0NYI3"/>
<evidence type="ECO:0000256" key="10">
    <source>
        <dbReference type="PIRSR" id="PIRSR602401-1"/>
    </source>
</evidence>
<keyword evidence="9 12" id="KW-0472">Membrane</keyword>
<accession>A0AAP0NYI3</accession>
<dbReference type="Proteomes" id="UP001417504">
    <property type="component" value="Unassembled WGS sequence"/>
</dbReference>
<dbReference type="PANTHER" id="PTHR47947:SF26">
    <property type="entry name" value="CYTOCHROME P450"/>
    <property type="match status" value="1"/>
</dbReference>
<dbReference type="GO" id="GO:0004497">
    <property type="term" value="F:monooxygenase activity"/>
    <property type="evidence" value="ECO:0007669"/>
    <property type="project" value="UniProtKB-KW"/>
</dbReference>
<evidence type="ECO:0000256" key="6">
    <source>
        <dbReference type="ARBA" id="ARBA00022989"/>
    </source>
</evidence>
<evidence type="ECO:0000256" key="2">
    <source>
        <dbReference type="ARBA" id="ARBA00004370"/>
    </source>
</evidence>
<reference evidence="13 14" key="1">
    <citation type="submission" date="2024-01" db="EMBL/GenBank/DDBJ databases">
        <title>Genome assemblies of Stephania.</title>
        <authorList>
            <person name="Yang L."/>
        </authorList>
    </citation>
    <scope>NUCLEOTIDE SEQUENCE [LARGE SCALE GENOMIC DNA]</scope>
    <source>
        <strain evidence="13">QJT</strain>
        <tissue evidence="13">Leaf</tissue>
    </source>
</reference>
<dbReference type="GO" id="GO:0044550">
    <property type="term" value="P:secondary metabolite biosynthetic process"/>
    <property type="evidence" value="ECO:0007669"/>
    <property type="project" value="UniProtKB-ARBA"/>
</dbReference>
<dbReference type="InterPro" id="IPR036396">
    <property type="entry name" value="Cyt_P450_sf"/>
</dbReference>
<dbReference type="Pfam" id="PF00067">
    <property type="entry name" value="p450"/>
    <property type="match status" value="1"/>
</dbReference>
<dbReference type="PRINTS" id="PR00385">
    <property type="entry name" value="P450"/>
</dbReference>
<keyword evidence="4 12" id="KW-0812">Transmembrane</keyword>
<evidence type="ECO:0000256" key="9">
    <source>
        <dbReference type="ARBA" id="ARBA00023136"/>
    </source>
</evidence>
<comment type="subcellular location">
    <subcellularLocation>
        <location evidence="2">Membrane</location>
    </subcellularLocation>
</comment>
<evidence type="ECO:0000256" key="3">
    <source>
        <dbReference type="ARBA" id="ARBA00022617"/>
    </source>
</evidence>
<dbReference type="InterPro" id="IPR050651">
    <property type="entry name" value="Plant_Cytochrome_P450_Monoox"/>
</dbReference>